<dbReference type="EMBL" id="JAPJZI010000001">
    <property type="protein sequence ID" value="MDA5400653.1"/>
    <property type="molecule type" value="Genomic_DNA"/>
</dbReference>
<evidence type="ECO:0000259" key="9">
    <source>
        <dbReference type="PROSITE" id="PS51202"/>
    </source>
</evidence>
<keyword evidence="6 8" id="KW-1133">Transmembrane helix</keyword>
<dbReference type="GO" id="GO:0008324">
    <property type="term" value="F:monoatomic cation transmembrane transporter activity"/>
    <property type="evidence" value="ECO:0007669"/>
    <property type="project" value="InterPro"/>
</dbReference>
<reference evidence="10" key="1">
    <citation type="submission" date="2022-11" db="EMBL/GenBank/DDBJ databases">
        <title>Draft genome sequence of Hoeflea poritis E7-10 and Hoeflea prorocentri PM5-8, separated from scleractinian coral Porites lutea and marine dinoflagellate.</title>
        <authorList>
            <person name="Zhang G."/>
            <person name="Wei Q."/>
            <person name="Cai L."/>
        </authorList>
    </citation>
    <scope>NUCLEOTIDE SEQUENCE</scope>
    <source>
        <strain evidence="10">PM5-8</strain>
    </source>
</reference>
<dbReference type="Gene3D" id="3.30.70.1450">
    <property type="entry name" value="Regulator of K+ conductance, C-terminal domain"/>
    <property type="match status" value="2"/>
</dbReference>
<feature type="domain" description="RCK C-terminal" evidence="9">
    <location>
        <begin position="209"/>
        <end position="293"/>
    </location>
</feature>
<dbReference type="InterPro" id="IPR006512">
    <property type="entry name" value="YidE_YbjL"/>
</dbReference>
<proteinExistence type="inferred from homology"/>
<keyword evidence="3" id="KW-0813">Transport</keyword>
<evidence type="ECO:0000256" key="3">
    <source>
        <dbReference type="ARBA" id="ARBA00022448"/>
    </source>
</evidence>
<gene>
    <name evidence="10" type="primary">aspT</name>
    <name evidence="10" type="ORF">OQ273_18915</name>
</gene>
<dbReference type="SUPFAM" id="SSF116726">
    <property type="entry name" value="TrkA C-terminal domain-like"/>
    <property type="match status" value="2"/>
</dbReference>
<keyword evidence="11" id="KW-1185">Reference proteome</keyword>
<dbReference type="InterPro" id="IPR022457">
    <property type="entry name" value="Asp_Ala_antiprt"/>
</dbReference>
<organism evidence="10 11">
    <name type="scientific">Hoeflea prorocentri</name>
    <dbReference type="NCBI Taxonomy" id="1922333"/>
    <lineage>
        <taxon>Bacteria</taxon>
        <taxon>Pseudomonadati</taxon>
        <taxon>Pseudomonadota</taxon>
        <taxon>Alphaproteobacteria</taxon>
        <taxon>Hyphomicrobiales</taxon>
        <taxon>Rhizobiaceae</taxon>
        <taxon>Hoeflea</taxon>
    </lineage>
</organism>
<feature type="transmembrane region" description="Helical" evidence="8">
    <location>
        <begin position="454"/>
        <end position="472"/>
    </location>
</feature>
<dbReference type="NCBIfam" id="TIGR03802">
    <property type="entry name" value="Asp_Ala_antiprt"/>
    <property type="match status" value="1"/>
</dbReference>
<evidence type="ECO:0000256" key="1">
    <source>
        <dbReference type="ARBA" id="ARBA00004651"/>
    </source>
</evidence>
<feature type="transmembrane region" description="Helical" evidence="8">
    <location>
        <begin position="90"/>
        <end position="114"/>
    </location>
</feature>
<keyword evidence="7 8" id="KW-0472">Membrane</keyword>
<dbReference type="GO" id="GO:0005886">
    <property type="term" value="C:plasma membrane"/>
    <property type="evidence" value="ECO:0007669"/>
    <property type="project" value="UniProtKB-SubCell"/>
</dbReference>
<protein>
    <submittedName>
        <fullName evidence="10">Aspartate-alanine antiporter</fullName>
    </submittedName>
</protein>
<evidence type="ECO:0000313" key="11">
    <source>
        <dbReference type="Proteomes" id="UP001151234"/>
    </source>
</evidence>
<dbReference type="PANTHER" id="PTHR30445:SF9">
    <property type="match status" value="1"/>
</dbReference>
<feature type="transmembrane region" description="Helical" evidence="8">
    <location>
        <begin position="35"/>
        <end position="55"/>
    </location>
</feature>
<dbReference type="RefSeq" id="WP_267992383.1">
    <property type="nucleotide sequence ID" value="NZ_JAPJZI010000001.1"/>
</dbReference>
<evidence type="ECO:0000256" key="7">
    <source>
        <dbReference type="ARBA" id="ARBA00023136"/>
    </source>
</evidence>
<feature type="transmembrane region" description="Helical" evidence="8">
    <location>
        <begin position="412"/>
        <end position="433"/>
    </location>
</feature>
<feature type="transmembrane region" description="Helical" evidence="8">
    <location>
        <begin position="478"/>
        <end position="505"/>
    </location>
</feature>
<feature type="transmembrane region" description="Helical" evidence="8">
    <location>
        <begin position="61"/>
        <end position="78"/>
    </location>
</feature>
<feature type="transmembrane region" description="Helical" evidence="8">
    <location>
        <begin position="382"/>
        <end position="406"/>
    </location>
</feature>
<dbReference type="InterPro" id="IPR006037">
    <property type="entry name" value="RCK_C"/>
</dbReference>
<dbReference type="InterPro" id="IPR036721">
    <property type="entry name" value="RCK_C_sf"/>
</dbReference>
<comment type="subcellular location">
    <subcellularLocation>
        <location evidence="1">Cell membrane</location>
        <topology evidence="1">Multi-pass membrane protein</topology>
    </subcellularLocation>
</comment>
<dbReference type="GO" id="GO:0006813">
    <property type="term" value="P:potassium ion transport"/>
    <property type="evidence" value="ECO:0007669"/>
    <property type="project" value="InterPro"/>
</dbReference>
<feature type="transmembrane region" description="Helical" evidence="8">
    <location>
        <begin position="12"/>
        <end position="28"/>
    </location>
</feature>
<keyword evidence="5 8" id="KW-0812">Transmembrane</keyword>
<comment type="similarity">
    <text evidence="2">Belongs to the AAE transporter (TC 2.A.81) family.</text>
</comment>
<keyword evidence="4" id="KW-1003">Cell membrane</keyword>
<dbReference type="Proteomes" id="UP001151234">
    <property type="component" value="Unassembled WGS sequence"/>
</dbReference>
<comment type="caution">
    <text evidence="10">The sequence shown here is derived from an EMBL/GenBank/DDBJ whole genome shotgun (WGS) entry which is preliminary data.</text>
</comment>
<dbReference type="InterPro" id="IPR050144">
    <property type="entry name" value="AAE_transporter"/>
</dbReference>
<dbReference type="AlphaFoldDB" id="A0A9X3UL91"/>
<evidence type="ECO:0000256" key="2">
    <source>
        <dbReference type="ARBA" id="ARBA00009854"/>
    </source>
</evidence>
<evidence type="ECO:0000256" key="5">
    <source>
        <dbReference type="ARBA" id="ARBA00022692"/>
    </source>
</evidence>
<accession>A0A9X3UL91</accession>
<sequence length="571" mass="60520">MVEFFDRLFDAAPLLALFITVSLGYMVGKLTIGQFVLGGVAGSLLVGVLIGQFGIELDTGMKSVFFALFIYAVGYQGGPQFFRSLNRRSLNQLVSAFVMCLVGLICVLISAWAFNLDRGTAAGLAAGGLTQSAIIGTAGDAIAKLAGVTADQIKVMQTNVAVGYAVCYIFGNLGPIIIVTWFLPMVMKWDIRQEAVKLAKEMSGGTPQLEPGQFNAIRKVTTRLYNVTEGSNAAGKSAIAIDRDLSDAAVEAVLRNGQNLAVSDDTVVQPGDRVAVTGVVDVLVDKAPYFGPEAAAPDHFQLVEEHREIIVTRPRFIGKTIGAMREELGVETRHGVYLVAAKRMGRDLPNLDGLELHKGDELLFIGAPRDLDRVEGLLGYKITAAAVTDFVFFGLGMAIGILLGLIQFKIAGIPVTIGTGGGCLLSGLLFGWLRSTHPQFAALPTGASNFLRDFGLAVFVAIVGISAGPQAVTTMQQYGVTLFFLGVGVTIIPQIVVFFFSYYVLRIQNPIEALACVVGGRSANPGFAALLAKAGNATPVVSFTVTYAVANVFLTIWGPLIVGIITKNASP</sequence>
<dbReference type="NCBIfam" id="TIGR01625">
    <property type="entry name" value="YidE_YbjL_dupl"/>
    <property type="match status" value="1"/>
</dbReference>
<evidence type="ECO:0000256" key="4">
    <source>
        <dbReference type="ARBA" id="ARBA00022475"/>
    </source>
</evidence>
<dbReference type="PROSITE" id="PS51202">
    <property type="entry name" value="RCK_C"/>
    <property type="match status" value="1"/>
</dbReference>
<feature type="transmembrane region" description="Helical" evidence="8">
    <location>
        <begin position="161"/>
        <end position="183"/>
    </location>
</feature>
<dbReference type="Pfam" id="PF06826">
    <property type="entry name" value="Asp-Al_Ex"/>
    <property type="match status" value="2"/>
</dbReference>
<evidence type="ECO:0000256" key="6">
    <source>
        <dbReference type="ARBA" id="ARBA00022989"/>
    </source>
</evidence>
<evidence type="ECO:0000313" key="10">
    <source>
        <dbReference type="EMBL" id="MDA5400653.1"/>
    </source>
</evidence>
<dbReference type="PANTHER" id="PTHR30445">
    <property type="entry name" value="K(+)_H(+) ANTIPORTER SUBUNIT KHTT"/>
    <property type="match status" value="1"/>
</dbReference>
<evidence type="ECO:0000256" key="8">
    <source>
        <dbReference type="SAM" id="Phobius"/>
    </source>
</evidence>
<name>A0A9X3UL91_9HYPH</name>